<dbReference type="InterPro" id="IPR029455">
    <property type="entry name" value="GHL15"/>
</dbReference>
<keyword evidence="1" id="KW-0812">Transmembrane</keyword>
<keyword evidence="1" id="KW-0472">Membrane</keyword>
<proteinExistence type="predicted"/>
<gene>
    <name evidence="3" type="ORF">COT27_01575</name>
</gene>
<feature type="transmembrane region" description="Helical" evidence="1">
    <location>
        <begin position="12"/>
        <end position="39"/>
    </location>
</feature>
<accession>A0A2M6XSW7</accession>
<organism evidence="3 4">
    <name type="scientific">Candidatus Kuenenbacteria bacterium CG08_land_8_20_14_0_20_37_23</name>
    <dbReference type="NCBI Taxonomy" id="1974617"/>
    <lineage>
        <taxon>Bacteria</taxon>
        <taxon>Candidatus Kueneniibacteriota</taxon>
    </lineage>
</organism>
<dbReference type="Proteomes" id="UP000230586">
    <property type="component" value="Unassembled WGS sequence"/>
</dbReference>
<name>A0A2M6XSW7_9BACT</name>
<evidence type="ECO:0000256" key="1">
    <source>
        <dbReference type="SAM" id="Phobius"/>
    </source>
</evidence>
<evidence type="ECO:0000259" key="2">
    <source>
        <dbReference type="Pfam" id="PF25275"/>
    </source>
</evidence>
<reference evidence="4" key="1">
    <citation type="submission" date="2017-09" db="EMBL/GenBank/DDBJ databases">
        <title>Depth-based differentiation of microbial function through sediment-hosted aquifers and enrichment of novel symbionts in the deep terrestrial subsurface.</title>
        <authorList>
            <person name="Probst A.J."/>
            <person name="Ladd B."/>
            <person name="Jarett J.K."/>
            <person name="Geller-Mcgrath D.E."/>
            <person name="Sieber C.M.K."/>
            <person name="Emerson J.B."/>
            <person name="Anantharaman K."/>
            <person name="Thomas B.C."/>
            <person name="Malmstrom R."/>
            <person name="Stieglmeier M."/>
            <person name="Klingl A."/>
            <person name="Woyke T."/>
            <person name="Ryan C.M."/>
            <person name="Banfield J.F."/>
        </authorList>
    </citation>
    <scope>NUCLEOTIDE SEQUENCE [LARGE SCALE GENOMIC DNA]</scope>
</reference>
<dbReference type="Pfam" id="PF25275">
    <property type="entry name" value="Golvesin_C"/>
    <property type="match status" value="1"/>
</dbReference>
<dbReference type="InterPro" id="IPR033803">
    <property type="entry name" value="CBD-like_Golvesin-Xly"/>
</dbReference>
<feature type="domain" description="Golvesin/Xly CBD-like" evidence="2">
    <location>
        <begin position="556"/>
        <end position="648"/>
    </location>
</feature>
<dbReference type="EMBL" id="PEXX01000031">
    <property type="protein sequence ID" value="PIU10732.1"/>
    <property type="molecule type" value="Genomic_DNA"/>
</dbReference>
<evidence type="ECO:0000313" key="4">
    <source>
        <dbReference type="Proteomes" id="UP000230586"/>
    </source>
</evidence>
<dbReference type="Pfam" id="PF14885">
    <property type="entry name" value="GHL15"/>
    <property type="match status" value="1"/>
</dbReference>
<protein>
    <recommendedName>
        <fullName evidence="2">Golvesin/Xly CBD-like domain-containing protein</fullName>
    </recommendedName>
</protein>
<comment type="caution">
    <text evidence="3">The sequence shown here is derived from an EMBL/GenBank/DDBJ whole genome shotgun (WGS) entry which is preliminary data.</text>
</comment>
<sequence length="673" mass="73947">MAFFHPKETYAYITLSLAVISFIAIGFLICDFIGLTALISDSFYAYINKDVQVGRVVGQSTASDPIARTCWNSAKGACYPRRSFLHFGTAPAEWYAKFDLVANGSPGAREAKAINPNMYLINIGIDWNVEAFKDHKSESWYLNGVHGESLDVYGGTPQSDITMFCPAIENQRYNQYIAAATAELLGDIYDGVFNQGTWGKPIGSTGEFIGTKDTTGIDMDRNCVANGGSKNPGSRDANDCNDWYEHSETWLRQTWQGGIKFTIDNLRSTIGSQAIFINNNGGIRPDEFPYIDNYFSQVNGEYQEHIQSISSFTYLKEAMDKWLNQGRQPHMSMLGANPSGNKDNFEFVRFFLGVSLLGQVYFETGAGNDHHFVHYYDELDINLGYPSGNAVQIRNTGQNGRGVWVRFFDNGAVIVNTDSRDTTVSQIDLDDVSGYNGPYYRFNGGQKSTFNNGQPFTSVTLKGRALSGNQYVGDSIILVKQPTTMVTDIIIDDSEFNTSPGSEPAQLSAEWKFHVCSGGGDAAMQCSCDLTEDYWSQNCRSWQNLFGLSWNTAHGGMVVFTPTINVPGNYAVYEWHGKIKNQTMASNVSYAVNYAAGGSQTFTINQEENIGQWNKLGVFNLASGTGNKVILSASGADGTVVADAIRFVYQGNHGNIKGPSAPLETCSDQSGSI</sequence>
<evidence type="ECO:0000313" key="3">
    <source>
        <dbReference type="EMBL" id="PIU10732.1"/>
    </source>
</evidence>
<dbReference type="AlphaFoldDB" id="A0A2M6XSW7"/>
<feature type="non-terminal residue" evidence="3">
    <location>
        <position position="673"/>
    </location>
</feature>
<keyword evidence="1" id="KW-1133">Transmembrane helix</keyword>